<dbReference type="SMART" id="SM00382">
    <property type="entry name" value="AAA"/>
    <property type="match status" value="1"/>
</dbReference>
<dbReference type="Gene3D" id="3.40.50.300">
    <property type="entry name" value="P-loop containing nucleotide triphosphate hydrolases"/>
    <property type="match status" value="1"/>
</dbReference>
<accession>A0A540VEJ0</accession>
<organism evidence="6 7">
    <name type="scientific">Litorilinea aerophila</name>
    <dbReference type="NCBI Taxonomy" id="1204385"/>
    <lineage>
        <taxon>Bacteria</taxon>
        <taxon>Bacillati</taxon>
        <taxon>Chloroflexota</taxon>
        <taxon>Caldilineae</taxon>
        <taxon>Caldilineales</taxon>
        <taxon>Caldilineaceae</taxon>
        <taxon>Litorilinea</taxon>
    </lineage>
</organism>
<evidence type="ECO:0000313" key="6">
    <source>
        <dbReference type="EMBL" id="TQE95178.1"/>
    </source>
</evidence>
<evidence type="ECO:0000256" key="4">
    <source>
        <dbReference type="ARBA" id="ARBA00022840"/>
    </source>
</evidence>
<dbReference type="AlphaFoldDB" id="A0A540VEJ0"/>
<sequence length="305" mass="33572">MIDVHGVSKAYGTIRALSDVSFTIEEGEIVGLLGPNGAGKTTLIKILTGYLQPDEGQVTIAGFDVLTQTQDVQAHIGYLPENAPLYPELSVQAYLKLMADLRRVPPAEQNERIARAVYATGLTDRLTQPIGQLSKGYRQRVGLAQAILHRPKLLILDEPTVGLDPTQIVEIRRLIRRLAQHATILFSTHILSEVEALCDRVLILMNGQVRADARISELATTHNAILVLNQEVAGVRDALARLDGVVAVERDSQNGYPFYRVRGREDADLCPAIYRLAADQGWPVRELRNDVQTLESVFNQLAVAA</sequence>
<keyword evidence="3" id="KW-0547">Nucleotide-binding</keyword>
<keyword evidence="2" id="KW-0813">Transport</keyword>
<dbReference type="PANTHER" id="PTHR43335:SF4">
    <property type="entry name" value="ABC TRANSPORTER, ATP-BINDING PROTEIN"/>
    <property type="match status" value="1"/>
</dbReference>
<protein>
    <submittedName>
        <fullName evidence="6">ATP-binding cassette domain-containing protein</fullName>
    </submittedName>
</protein>
<dbReference type="GO" id="GO:0016887">
    <property type="term" value="F:ATP hydrolysis activity"/>
    <property type="evidence" value="ECO:0007669"/>
    <property type="project" value="InterPro"/>
</dbReference>
<evidence type="ECO:0000313" key="7">
    <source>
        <dbReference type="Proteomes" id="UP000317371"/>
    </source>
</evidence>
<dbReference type="GO" id="GO:0005524">
    <property type="term" value="F:ATP binding"/>
    <property type="evidence" value="ECO:0007669"/>
    <property type="project" value="UniProtKB-KW"/>
</dbReference>
<dbReference type="InterPro" id="IPR003439">
    <property type="entry name" value="ABC_transporter-like_ATP-bd"/>
</dbReference>
<dbReference type="InterPro" id="IPR027417">
    <property type="entry name" value="P-loop_NTPase"/>
</dbReference>
<evidence type="ECO:0000256" key="2">
    <source>
        <dbReference type="ARBA" id="ARBA00022448"/>
    </source>
</evidence>
<dbReference type="InterPro" id="IPR003593">
    <property type="entry name" value="AAA+_ATPase"/>
</dbReference>
<dbReference type="Proteomes" id="UP000317371">
    <property type="component" value="Unassembled WGS sequence"/>
</dbReference>
<dbReference type="PROSITE" id="PS50893">
    <property type="entry name" value="ABC_TRANSPORTER_2"/>
    <property type="match status" value="1"/>
</dbReference>
<dbReference type="FunCoup" id="A0A540VEJ0">
    <property type="interactions" value="320"/>
</dbReference>
<dbReference type="EMBL" id="VIGC01000016">
    <property type="protein sequence ID" value="TQE95178.1"/>
    <property type="molecule type" value="Genomic_DNA"/>
</dbReference>
<dbReference type="OrthoDB" id="9775135at2"/>
<comment type="similarity">
    <text evidence="1">Belongs to the ABC transporter superfamily.</text>
</comment>
<proteinExistence type="inferred from homology"/>
<keyword evidence="4 6" id="KW-0067">ATP-binding</keyword>
<evidence type="ECO:0000256" key="1">
    <source>
        <dbReference type="ARBA" id="ARBA00005417"/>
    </source>
</evidence>
<name>A0A540VEJ0_9CHLR</name>
<comment type="caution">
    <text evidence="6">The sequence shown here is derived from an EMBL/GenBank/DDBJ whole genome shotgun (WGS) entry which is preliminary data.</text>
</comment>
<dbReference type="InParanoid" id="A0A540VEJ0"/>
<dbReference type="PANTHER" id="PTHR43335">
    <property type="entry name" value="ABC TRANSPORTER, ATP-BINDING PROTEIN"/>
    <property type="match status" value="1"/>
</dbReference>
<evidence type="ECO:0000259" key="5">
    <source>
        <dbReference type="PROSITE" id="PS50893"/>
    </source>
</evidence>
<evidence type="ECO:0000256" key="3">
    <source>
        <dbReference type="ARBA" id="ARBA00022741"/>
    </source>
</evidence>
<reference evidence="6 7" key="1">
    <citation type="submission" date="2019-06" db="EMBL/GenBank/DDBJ databases">
        <title>Genome sequence of Litorilinea aerophila BAA-2444.</title>
        <authorList>
            <person name="Maclea K.S."/>
            <person name="Maurais E.G."/>
            <person name="Iannazzi L.C."/>
        </authorList>
    </citation>
    <scope>NUCLEOTIDE SEQUENCE [LARGE SCALE GENOMIC DNA]</scope>
    <source>
        <strain evidence="6 7">ATCC BAA-2444</strain>
    </source>
</reference>
<dbReference type="RefSeq" id="WP_141610669.1">
    <property type="nucleotide sequence ID" value="NZ_VIGC02000016.1"/>
</dbReference>
<keyword evidence="7" id="KW-1185">Reference proteome</keyword>
<feature type="domain" description="ABC transporter" evidence="5">
    <location>
        <begin position="2"/>
        <end position="231"/>
    </location>
</feature>
<dbReference type="CDD" id="cd03230">
    <property type="entry name" value="ABC_DR_subfamily_A"/>
    <property type="match status" value="1"/>
</dbReference>
<gene>
    <name evidence="6" type="ORF">FKZ61_13505</name>
</gene>
<dbReference type="SUPFAM" id="SSF52540">
    <property type="entry name" value="P-loop containing nucleoside triphosphate hydrolases"/>
    <property type="match status" value="1"/>
</dbReference>
<dbReference type="Pfam" id="PF00005">
    <property type="entry name" value="ABC_tran"/>
    <property type="match status" value="1"/>
</dbReference>